<keyword evidence="6" id="KW-1185">Reference proteome</keyword>
<gene>
    <name evidence="5" type="ORF">BN381_80263</name>
</gene>
<feature type="domain" description="Glycosyltransferase subfamily 4-like N-terminal" evidence="4">
    <location>
        <begin position="15"/>
        <end position="145"/>
    </location>
</feature>
<dbReference type="STRING" id="1229780.BN381_80263"/>
<keyword evidence="2" id="KW-0808">Transferase</keyword>
<dbReference type="RefSeq" id="WP_012230723.1">
    <property type="nucleotide sequence ID" value="NZ_HG422565.1"/>
</dbReference>
<comment type="caution">
    <text evidence="5">The sequence shown here is derived from an EMBL/GenBank/DDBJ whole genome shotgun (WGS) entry which is preliminary data.</text>
</comment>
<name>R4Z4S8_9ACTN</name>
<accession>R4Z4S8</accession>
<evidence type="ECO:0000313" key="6">
    <source>
        <dbReference type="Proteomes" id="UP000018291"/>
    </source>
</evidence>
<keyword evidence="3" id="KW-0175">Coiled coil</keyword>
<protein>
    <recommendedName>
        <fullName evidence="4">Glycosyltransferase subfamily 4-like N-terminal domain-containing protein</fullName>
    </recommendedName>
</protein>
<keyword evidence="1" id="KW-0328">Glycosyltransferase</keyword>
<dbReference type="Proteomes" id="UP000018291">
    <property type="component" value="Unassembled WGS sequence"/>
</dbReference>
<evidence type="ECO:0000259" key="4">
    <source>
        <dbReference type="Pfam" id="PF13439"/>
    </source>
</evidence>
<organism evidence="5 6">
    <name type="scientific">Candidatus Neomicrothrix parvicella RN1</name>
    <dbReference type="NCBI Taxonomy" id="1229780"/>
    <lineage>
        <taxon>Bacteria</taxon>
        <taxon>Bacillati</taxon>
        <taxon>Actinomycetota</taxon>
        <taxon>Acidimicrobiia</taxon>
        <taxon>Acidimicrobiales</taxon>
        <taxon>Microthrixaceae</taxon>
        <taxon>Candidatus Neomicrothrix</taxon>
    </lineage>
</organism>
<evidence type="ECO:0000256" key="1">
    <source>
        <dbReference type="ARBA" id="ARBA00022676"/>
    </source>
</evidence>
<dbReference type="GO" id="GO:0016757">
    <property type="term" value="F:glycosyltransferase activity"/>
    <property type="evidence" value="ECO:0007669"/>
    <property type="project" value="UniProtKB-KW"/>
</dbReference>
<dbReference type="Gene3D" id="3.40.50.2000">
    <property type="entry name" value="Glycogen Phosphorylase B"/>
    <property type="match status" value="1"/>
</dbReference>
<dbReference type="InterPro" id="IPR028098">
    <property type="entry name" value="Glyco_trans_4-like_N"/>
</dbReference>
<evidence type="ECO:0000256" key="2">
    <source>
        <dbReference type="ARBA" id="ARBA00022679"/>
    </source>
</evidence>
<evidence type="ECO:0000313" key="5">
    <source>
        <dbReference type="EMBL" id="CCM65733.1"/>
    </source>
</evidence>
<dbReference type="AlphaFoldDB" id="R4Z4S8"/>
<dbReference type="eggNOG" id="COG0438">
    <property type="taxonomic scope" value="Bacteria"/>
</dbReference>
<reference evidence="5 6" key="1">
    <citation type="journal article" date="2013" name="ISME J.">
        <title>Metabolic model for the filamentous 'Candidatus Microthrix parvicella' based on genomic and metagenomic analyses.</title>
        <authorList>
            <person name="Jon McIlroy S."/>
            <person name="Kristiansen R."/>
            <person name="Albertsen M."/>
            <person name="Michael Karst S."/>
            <person name="Rossetti S."/>
            <person name="Lund Nielsen J."/>
            <person name="Tandoi V."/>
            <person name="James Seviour R."/>
            <person name="Nielsen P.H."/>
        </authorList>
    </citation>
    <scope>NUCLEOTIDE SEQUENCE [LARGE SCALE GENOMIC DNA]</scope>
    <source>
        <strain evidence="5 6">RN1</strain>
    </source>
</reference>
<feature type="coiled-coil region" evidence="3">
    <location>
        <begin position="359"/>
        <end position="393"/>
    </location>
</feature>
<sequence>MKILITNRKMSSRWGSELYVRDLAIELLRRGHRPMVYCSELGAVADELLNATVPVSDDLTTFGVRPDVIHGQHHLVAMSALAYYGDVPMVGVSHGWRPWPEQPVLHPNVTRYVAVDEAVRDRLTLQHGVPDERVVVVPNFVDLDRFQLVAEPGPTLRRMLLFSNYVSEGSPYLKAAREAAGTIGAHLDVVGDKMGTSTPNPEKLLGEYDLVLAQGRSALEAIAAGATVMVGSSRAFGPLVRSDNVEHLRRLNFGIRAQTLPATSATILDQITGYDPSDAAAVTNWVRANTGVTQAVDALVDVYQAAVDTLASELPDALESAHAMGTFLSGVTRDVNNLETEVWDLRPRAARSDRDTKNLTMVQGERNTLRQELAETRKRLKTAERDLGRTRTRAHHQQKRLDALMGSRAVRAQHRVRSAPLLKGSYRAALNLLGRS</sequence>
<evidence type="ECO:0000256" key="3">
    <source>
        <dbReference type="SAM" id="Coils"/>
    </source>
</evidence>
<dbReference type="SUPFAM" id="SSF53756">
    <property type="entry name" value="UDP-Glycosyltransferase/glycogen phosphorylase"/>
    <property type="match status" value="1"/>
</dbReference>
<proteinExistence type="predicted"/>
<dbReference type="HOGENOM" id="CLU_628045_0_0_11"/>
<dbReference type="EMBL" id="CANL01000078">
    <property type="protein sequence ID" value="CCM65733.1"/>
    <property type="molecule type" value="Genomic_DNA"/>
</dbReference>
<dbReference type="Pfam" id="PF13439">
    <property type="entry name" value="Glyco_transf_4"/>
    <property type="match status" value="1"/>
</dbReference>